<reference evidence="3 4" key="1">
    <citation type="journal article" date="2024" name="bioRxiv">
        <title>A reference genome for Trichogramma kaykai: A tiny desert-dwelling parasitoid wasp with competing sex-ratio distorters.</title>
        <authorList>
            <person name="Culotta J."/>
            <person name="Lindsey A.R."/>
        </authorList>
    </citation>
    <scope>NUCLEOTIDE SEQUENCE [LARGE SCALE GENOMIC DNA]</scope>
    <source>
        <strain evidence="3 4">KSX58</strain>
    </source>
</reference>
<feature type="compositionally biased region" description="Basic residues" evidence="1">
    <location>
        <begin position="183"/>
        <end position="196"/>
    </location>
</feature>
<proteinExistence type="predicted"/>
<feature type="region of interest" description="Disordered" evidence="1">
    <location>
        <begin position="172"/>
        <end position="196"/>
    </location>
</feature>
<comment type="caution">
    <text evidence="3">The sequence shown here is derived from an EMBL/GenBank/DDBJ whole genome shotgun (WGS) entry which is preliminary data.</text>
</comment>
<evidence type="ECO:0000256" key="2">
    <source>
        <dbReference type="SAM" id="Phobius"/>
    </source>
</evidence>
<keyword evidence="4" id="KW-1185">Reference proteome</keyword>
<dbReference type="Pfam" id="PF07841">
    <property type="entry name" value="DM4_12"/>
    <property type="match status" value="1"/>
</dbReference>
<accession>A0ABD2WUD5</accession>
<dbReference type="EMBL" id="JBJJXI010000074">
    <property type="protein sequence ID" value="KAL3396102.1"/>
    <property type="molecule type" value="Genomic_DNA"/>
</dbReference>
<name>A0ABD2WUD5_9HYME</name>
<evidence type="ECO:0000313" key="3">
    <source>
        <dbReference type="EMBL" id="KAL3396102.1"/>
    </source>
</evidence>
<keyword evidence="2" id="KW-1133">Transmembrane helix</keyword>
<dbReference type="Proteomes" id="UP001627154">
    <property type="component" value="Unassembled WGS sequence"/>
</dbReference>
<dbReference type="PANTHER" id="PTHR21398">
    <property type="entry name" value="AGAP007094-PA"/>
    <property type="match status" value="1"/>
</dbReference>
<sequence length="285" mass="31960">MQWQSCSGRRRGGGGVIGAKFSALSLAGLKLVYYTRSFSSRRVCVTGVLRTNEEEQQQRQQQQRRRNAGKRICSGSSGASSAIHPRSHTHVHTYKYIRRMYGVLRLLLLLLVAAVAVGVTSGAQRHKRFVAFGKGSTFAYRLNYKVPLFKNNTILYQASGFKAAWQLPEKSDNYKLQKPQPPRSRRRWSNSGGYRRRIGSRDIRDTMHDLYESHGFDGKSCLAKSLCQSLELVERKDGVMGKIAHLLFGQSLADSLVCGNYASTEADRCPLSLIEFKPIHAGSEL</sequence>
<organism evidence="3 4">
    <name type="scientific">Trichogramma kaykai</name>
    <dbReference type="NCBI Taxonomy" id="54128"/>
    <lineage>
        <taxon>Eukaryota</taxon>
        <taxon>Metazoa</taxon>
        <taxon>Ecdysozoa</taxon>
        <taxon>Arthropoda</taxon>
        <taxon>Hexapoda</taxon>
        <taxon>Insecta</taxon>
        <taxon>Pterygota</taxon>
        <taxon>Neoptera</taxon>
        <taxon>Endopterygota</taxon>
        <taxon>Hymenoptera</taxon>
        <taxon>Apocrita</taxon>
        <taxon>Proctotrupomorpha</taxon>
        <taxon>Chalcidoidea</taxon>
        <taxon>Trichogrammatidae</taxon>
        <taxon>Trichogramma</taxon>
    </lineage>
</organism>
<keyword evidence="2" id="KW-0472">Membrane</keyword>
<dbReference type="PANTHER" id="PTHR21398:SF23">
    <property type="entry name" value="AGAP002978-PA"/>
    <property type="match status" value="1"/>
</dbReference>
<dbReference type="InterPro" id="IPR006631">
    <property type="entry name" value="DM4_12"/>
</dbReference>
<keyword evidence="2" id="KW-0812">Transmembrane</keyword>
<dbReference type="AlphaFoldDB" id="A0ABD2WUD5"/>
<protein>
    <submittedName>
        <fullName evidence="3">Uncharacterized protein</fullName>
    </submittedName>
</protein>
<evidence type="ECO:0000313" key="4">
    <source>
        <dbReference type="Proteomes" id="UP001627154"/>
    </source>
</evidence>
<feature type="region of interest" description="Disordered" evidence="1">
    <location>
        <begin position="54"/>
        <end position="84"/>
    </location>
</feature>
<feature type="transmembrane region" description="Helical" evidence="2">
    <location>
        <begin position="103"/>
        <end position="123"/>
    </location>
</feature>
<evidence type="ECO:0000256" key="1">
    <source>
        <dbReference type="SAM" id="MobiDB-lite"/>
    </source>
</evidence>
<gene>
    <name evidence="3" type="ORF">TKK_009972</name>
</gene>